<evidence type="ECO:0000313" key="2">
    <source>
        <dbReference type="Proteomes" id="UP000297245"/>
    </source>
</evidence>
<gene>
    <name evidence="1" type="ORF">K435DRAFT_661460</name>
</gene>
<proteinExistence type="predicted"/>
<feature type="non-terminal residue" evidence="1">
    <location>
        <position position="1"/>
    </location>
</feature>
<dbReference type="AlphaFoldDB" id="A0A4S8M7A6"/>
<accession>A0A4S8M7A6</accession>
<organism evidence="1 2">
    <name type="scientific">Dendrothele bispora (strain CBS 962.96)</name>
    <dbReference type="NCBI Taxonomy" id="1314807"/>
    <lineage>
        <taxon>Eukaryota</taxon>
        <taxon>Fungi</taxon>
        <taxon>Dikarya</taxon>
        <taxon>Basidiomycota</taxon>
        <taxon>Agaricomycotina</taxon>
        <taxon>Agaricomycetes</taxon>
        <taxon>Agaricomycetidae</taxon>
        <taxon>Agaricales</taxon>
        <taxon>Agaricales incertae sedis</taxon>
        <taxon>Dendrothele</taxon>
    </lineage>
</organism>
<sequence length="52" mass="5981">LTTQYCDRVRGPMVVYDPNGPHANLYDVEGDIYFLKHSLLLKPQPQRSLSSF</sequence>
<reference evidence="1 2" key="1">
    <citation type="journal article" date="2019" name="Nat. Ecol. Evol.">
        <title>Megaphylogeny resolves global patterns of mushroom evolution.</title>
        <authorList>
            <person name="Varga T."/>
            <person name="Krizsan K."/>
            <person name="Foldi C."/>
            <person name="Dima B."/>
            <person name="Sanchez-Garcia M."/>
            <person name="Sanchez-Ramirez S."/>
            <person name="Szollosi G.J."/>
            <person name="Szarkandi J.G."/>
            <person name="Papp V."/>
            <person name="Albert L."/>
            <person name="Andreopoulos W."/>
            <person name="Angelini C."/>
            <person name="Antonin V."/>
            <person name="Barry K.W."/>
            <person name="Bougher N.L."/>
            <person name="Buchanan P."/>
            <person name="Buyck B."/>
            <person name="Bense V."/>
            <person name="Catcheside P."/>
            <person name="Chovatia M."/>
            <person name="Cooper J."/>
            <person name="Damon W."/>
            <person name="Desjardin D."/>
            <person name="Finy P."/>
            <person name="Geml J."/>
            <person name="Haridas S."/>
            <person name="Hughes K."/>
            <person name="Justo A."/>
            <person name="Karasinski D."/>
            <person name="Kautmanova I."/>
            <person name="Kiss B."/>
            <person name="Kocsube S."/>
            <person name="Kotiranta H."/>
            <person name="LaButti K.M."/>
            <person name="Lechner B.E."/>
            <person name="Liimatainen K."/>
            <person name="Lipzen A."/>
            <person name="Lukacs Z."/>
            <person name="Mihaltcheva S."/>
            <person name="Morgado L.N."/>
            <person name="Niskanen T."/>
            <person name="Noordeloos M.E."/>
            <person name="Ohm R.A."/>
            <person name="Ortiz-Santana B."/>
            <person name="Ovrebo C."/>
            <person name="Racz N."/>
            <person name="Riley R."/>
            <person name="Savchenko A."/>
            <person name="Shiryaev A."/>
            <person name="Soop K."/>
            <person name="Spirin V."/>
            <person name="Szebenyi C."/>
            <person name="Tomsovsky M."/>
            <person name="Tulloss R.E."/>
            <person name="Uehling J."/>
            <person name="Grigoriev I.V."/>
            <person name="Vagvolgyi C."/>
            <person name="Papp T."/>
            <person name="Martin F.M."/>
            <person name="Miettinen O."/>
            <person name="Hibbett D.S."/>
            <person name="Nagy L.G."/>
        </authorList>
    </citation>
    <scope>NUCLEOTIDE SEQUENCE [LARGE SCALE GENOMIC DNA]</scope>
    <source>
        <strain evidence="1 2">CBS 962.96</strain>
    </source>
</reference>
<evidence type="ECO:0000313" key="1">
    <source>
        <dbReference type="EMBL" id="THU98196.1"/>
    </source>
</evidence>
<keyword evidence="2" id="KW-1185">Reference proteome</keyword>
<dbReference type="Proteomes" id="UP000297245">
    <property type="component" value="Unassembled WGS sequence"/>
</dbReference>
<protein>
    <submittedName>
        <fullName evidence="1">Uncharacterized protein</fullName>
    </submittedName>
</protein>
<dbReference type="OrthoDB" id="2121828at2759"/>
<name>A0A4S8M7A6_DENBC</name>
<dbReference type="EMBL" id="ML179141">
    <property type="protein sequence ID" value="THU98196.1"/>
    <property type="molecule type" value="Genomic_DNA"/>
</dbReference>